<accession>C5LXW5</accession>
<dbReference type="InParanoid" id="C5LXW5"/>
<evidence type="ECO:0000256" key="1">
    <source>
        <dbReference type="ARBA" id="ARBA00001335"/>
    </source>
</evidence>
<proteinExistence type="predicted"/>
<dbReference type="AlphaFoldDB" id="C5LXW5"/>
<gene>
    <name evidence="3" type="ORF">Pmar_PMAR005609</name>
</gene>
<protein>
    <recommendedName>
        <fullName evidence="2">aspartyl aminopeptidase</fullName>
        <ecNumber evidence="2">3.4.11.21</ecNumber>
    </recommendedName>
</protein>
<name>C5LXW5_PERM5</name>
<dbReference type="InterPro" id="IPR001948">
    <property type="entry name" value="Peptidase_M18"/>
</dbReference>
<sequence>VALQEFTVKNGTSSGSTIGPMLSANLGIRTVDLGITQWAMHSIRETCSVEDIDSMLRICQGFYRYFVEVDNSFIEA</sequence>
<evidence type="ECO:0000313" key="3">
    <source>
        <dbReference type="EMBL" id="EEQ98427.1"/>
    </source>
</evidence>
<evidence type="ECO:0000256" key="2">
    <source>
        <dbReference type="ARBA" id="ARBA00011965"/>
    </source>
</evidence>
<dbReference type="OrthoDB" id="9880441at2759"/>
<dbReference type="EC" id="3.4.11.21" evidence="2"/>
<dbReference type="GO" id="GO:0004177">
    <property type="term" value="F:aminopeptidase activity"/>
    <property type="evidence" value="ECO:0007669"/>
    <property type="project" value="UniProtKB-EC"/>
</dbReference>
<dbReference type="PANTHER" id="PTHR28570:SF3">
    <property type="entry name" value="ASPARTYL AMINOPEPTIDASE"/>
    <property type="match status" value="1"/>
</dbReference>
<evidence type="ECO:0000313" key="4">
    <source>
        <dbReference type="Proteomes" id="UP000007800"/>
    </source>
</evidence>
<dbReference type="MEROPS" id="M18.A02"/>
<feature type="non-terminal residue" evidence="3">
    <location>
        <position position="1"/>
    </location>
</feature>
<dbReference type="Proteomes" id="UP000007800">
    <property type="component" value="Unassembled WGS sequence"/>
</dbReference>
<dbReference type="GO" id="GO:0008270">
    <property type="term" value="F:zinc ion binding"/>
    <property type="evidence" value="ECO:0007669"/>
    <property type="project" value="InterPro"/>
</dbReference>
<dbReference type="Pfam" id="PF02127">
    <property type="entry name" value="Peptidase_M18"/>
    <property type="match status" value="1"/>
</dbReference>
<dbReference type="PANTHER" id="PTHR28570">
    <property type="entry name" value="ASPARTYL AMINOPEPTIDASE"/>
    <property type="match status" value="1"/>
</dbReference>
<dbReference type="EMBL" id="GG686766">
    <property type="protein sequence ID" value="EEQ98427.1"/>
    <property type="molecule type" value="Genomic_DNA"/>
</dbReference>
<organism evidence="4">
    <name type="scientific">Perkinsus marinus (strain ATCC 50983 / TXsc)</name>
    <dbReference type="NCBI Taxonomy" id="423536"/>
    <lineage>
        <taxon>Eukaryota</taxon>
        <taxon>Sar</taxon>
        <taxon>Alveolata</taxon>
        <taxon>Perkinsozoa</taxon>
        <taxon>Perkinsea</taxon>
        <taxon>Perkinsida</taxon>
        <taxon>Perkinsidae</taxon>
        <taxon>Perkinsus</taxon>
    </lineage>
</organism>
<dbReference type="SUPFAM" id="SSF53187">
    <property type="entry name" value="Zn-dependent exopeptidases"/>
    <property type="match status" value="1"/>
</dbReference>
<dbReference type="RefSeq" id="XP_002765710.1">
    <property type="nucleotide sequence ID" value="XM_002765664.1"/>
</dbReference>
<keyword evidence="4" id="KW-1185">Reference proteome</keyword>
<reference evidence="3 4" key="1">
    <citation type="submission" date="2008-07" db="EMBL/GenBank/DDBJ databases">
        <authorList>
            <person name="El-Sayed N."/>
            <person name="Caler E."/>
            <person name="Inman J."/>
            <person name="Amedeo P."/>
            <person name="Hass B."/>
            <person name="Wortman J."/>
        </authorList>
    </citation>
    <scope>NUCLEOTIDE SEQUENCE [LARGE SCALE GENOMIC DNA]</scope>
    <source>
        <strain evidence="4">ATCC 50983 / TXsc</strain>
    </source>
</reference>
<dbReference type="GeneID" id="9040900"/>
<comment type="catalytic activity">
    <reaction evidence="1">
        <text>Release of an N-terminal aspartate or glutamate from a peptide, with a preference for aspartate.</text>
        <dbReference type="EC" id="3.4.11.21"/>
    </reaction>
</comment>
<dbReference type="GO" id="GO:0006508">
    <property type="term" value="P:proteolysis"/>
    <property type="evidence" value="ECO:0007669"/>
    <property type="project" value="InterPro"/>
</dbReference>
<dbReference type="Gene3D" id="3.40.630.10">
    <property type="entry name" value="Zn peptidases"/>
    <property type="match status" value="1"/>
</dbReference>